<dbReference type="Proteomes" id="UP000580250">
    <property type="component" value="Unassembled WGS sequence"/>
</dbReference>
<proteinExistence type="predicted"/>
<dbReference type="AlphaFoldDB" id="A0A6V7WRB8"/>
<gene>
    <name evidence="1" type="ORF">MENT_LOCUS42248</name>
</gene>
<organism evidence="1 2">
    <name type="scientific">Meloidogyne enterolobii</name>
    <name type="common">Root-knot nematode worm</name>
    <name type="synonym">Meloidogyne mayaguensis</name>
    <dbReference type="NCBI Taxonomy" id="390850"/>
    <lineage>
        <taxon>Eukaryota</taxon>
        <taxon>Metazoa</taxon>
        <taxon>Ecdysozoa</taxon>
        <taxon>Nematoda</taxon>
        <taxon>Chromadorea</taxon>
        <taxon>Rhabditida</taxon>
        <taxon>Tylenchina</taxon>
        <taxon>Tylenchomorpha</taxon>
        <taxon>Tylenchoidea</taxon>
        <taxon>Meloidogynidae</taxon>
        <taxon>Meloidogyninae</taxon>
        <taxon>Meloidogyne</taxon>
    </lineage>
</organism>
<reference evidence="1 2" key="1">
    <citation type="submission" date="2020-08" db="EMBL/GenBank/DDBJ databases">
        <authorList>
            <person name="Koutsovoulos G."/>
            <person name="Danchin GJ E."/>
        </authorList>
    </citation>
    <scope>NUCLEOTIDE SEQUENCE [LARGE SCALE GENOMIC DNA]</scope>
</reference>
<comment type="caution">
    <text evidence="1">The sequence shown here is derived from an EMBL/GenBank/DDBJ whole genome shotgun (WGS) entry which is preliminary data.</text>
</comment>
<accession>A0A6V7WRB8</accession>
<dbReference type="CDD" id="cd22999">
    <property type="entry name" value="SAP_SLX4"/>
    <property type="match status" value="1"/>
</dbReference>
<dbReference type="OrthoDB" id="5576441at2759"/>
<name>A0A6V7WRB8_MELEN</name>
<evidence type="ECO:0000313" key="1">
    <source>
        <dbReference type="EMBL" id="CAD2189523.1"/>
    </source>
</evidence>
<evidence type="ECO:0000313" key="2">
    <source>
        <dbReference type="Proteomes" id="UP000580250"/>
    </source>
</evidence>
<dbReference type="EMBL" id="CAJEWN010000753">
    <property type="protein sequence ID" value="CAD2189523.1"/>
    <property type="molecule type" value="Genomic_DNA"/>
</dbReference>
<protein>
    <submittedName>
        <fullName evidence="1">Uncharacterized protein</fullName>
    </submittedName>
</protein>
<sequence length="343" mass="40224">MTYCLRERDSLARIINLKRPLKIKFFRFLMALNKAELCSSLCSCPLLLQMQENFVKKFKVYPNQGEMVQTTSNFKDIIKALELPNKQNNENNEENEENLNLLYQPEISNLWHSFDEINNDQEEYKEEKNDDEDNIIASLDYKILNEESKTPIPVYETMTELELNLKLAKYGHGPMGKRAAIRLLNQIFEATHPIFSETTPIPRKIIKLLEKENNNENNNLQRQKRTKAKIALLMELDKDVEWKKNKNDLEDCNRIVPKNDEKQQQQGGEKTTQLKKTFLSWLRKPNNAKLYNEILTLNPVLLEKLYTTFRQDLEDTRGVSKEALANILDEMGVTYCLKNVEEC</sequence>